<dbReference type="Pfam" id="PF04492">
    <property type="entry name" value="Phage_rep_O"/>
    <property type="match status" value="1"/>
</dbReference>
<evidence type="ECO:0000256" key="1">
    <source>
        <dbReference type="SAM" id="MobiDB-lite"/>
    </source>
</evidence>
<keyword evidence="4" id="KW-1185">Reference proteome</keyword>
<dbReference type="RefSeq" id="WP_325775666.1">
    <property type="nucleotide sequence ID" value="NZ_VTDN01000007.1"/>
</dbReference>
<feature type="region of interest" description="Disordered" evidence="1">
    <location>
        <begin position="267"/>
        <end position="309"/>
    </location>
</feature>
<feature type="domain" description="Bacteriophage lambda Replication protein O N-terminal" evidence="2">
    <location>
        <begin position="28"/>
        <end position="107"/>
    </location>
</feature>
<dbReference type="InterPro" id="IPR006497">
    <property type="entry name" value="Phage_lambda_VrpO_N"/>
</dbReference>
<evidence type="ECO:0000259" key="2">
    <source>
        <dbReference type="Pfam" id="PF04492"/>
    </source>
</evidence>
<reference evidence="3 4" key="1">
    <citation type="submission" date="2019-08" db="EMBL/GenBank/DDBJ databases">
        <title>Five species of Acinetobacter isolated from floral nectar and animal pollinators.</title>
        <authorList>
            <person name="Hendry T.A."/>
        </authorList>
    </citation>
    <scope>NUCLEOTIDE SEQUENCE [LARGE SCALE GENOMIC DNA]</scope>
    <source>
        <strain evidence="3 4">MD18.27</strain>
    </source>
</reference>
<comment type="caution">
    <text evidence="3">The sequence shown here is derived from an EMBL/GenBank/DDBJ whole genome shotgun (WGS) entry which is preliminary data.</text>
</comment>
<feature type="compositionally biased region" description="Polar residues" evidence="1">
    <location>
        <begin position="300"/>
        <end position="309"/>
    </location>
</feature>
<gene>
    <name evidence="3" type="ORF">I2F25_09565</name>
</gene>
<dbReference type="InterPro" id="IPR036388">
    <property type="entry name" value="WH-like_DNA-bd_sf"/>
</dbReference>
<sequence>MNVAQKQEISQEEKIVKFPKKEQETMSKEEGYTKLPNMLIDDLVMAQLSDKAFKCLMLIVRQTIGFGKASDSISITQFQKHCGIKKRDTVIANIKELEALKVIQVIKKTGVINSYKLILNQYHEKVLVPSNGTSAIKRDGTSTVQREGTSPIKRDSTKENFKENIKKVVVDNNTPKFEPQNKTMLHFIEYYPSDFKSYSLKELCQIRSVESDFIAQAKTSFPNLSDEIIQCQFAELCQWSLTANKLTSQKWMSTWLRFLKNPKPSVSPITFTQPKPRQAQYNSRNVNDAWGEPKKYAPCNPNSNTEGDQ</sequence>
<proteinExistence type="predicted"/>
<dbReference type="EMBL" id="VTDN01000007">
    <property type="protein sequence ID" value="MEB5477285.1"/>
    <property type="molecule type" value="Genomic_DNA"/>
</dbReference>
<organism evidence="3 4">
    <name type="scientific">Acinetobacter pollinis</name>
    <dbReference type="NCBI Taxonomy" id="2605270"/>
    <lineage>
        <taxon>Bacteria</taxon>
        <taxon>Pseudomonadati</taxon>
        <taxon>Pseudomonadota</taxon>
        <taxon>Gammaproteobacteria</taxon>
        <taxon>Moraxellales</taxon>
        <taxon>Moraxellaceae</taxon>
        <taxon>Acinetobacter</taxon>
    </lineage>
</organism>
<name>A0ABU6DTV7_9GAMM</name>
<dbReference type="Proteomes" id="UP001339883">
    <property type="component" value="Unassembled WGS sequence"/>
</dbReference>
<evidence type="ECO:0000313" key="3">
    <source>
        <dbReference type="EMBL" id="MEB5477285.1"/>
    </source>
</evidence>
<accession>A0ABU6DTV7</accession>
<feature type="compositionally biased region" description="Polar residues" evidence="1">
    <location>
        <begin position="267"/>
        <end position="286"/>
    </location>
</feature>
<protein>
    <submittedName>
        <fullName evidence="3">Replication protein</fullName>
    </submittedName>
</protein>
<evidence type="ECO:0000313" key="4">
    <source>
        <dbReference type="Proteomes" id="UP001339883"/>
    </source>
</evidence>
<dbReference type="Gene3D" id="1.10.10.10">
    <property type="entry name" value="Winged helix-like DNA-binding domain superfamily/Winged helix DNA-binding domain"/>
    <property type="match status" value="1"/>
</dbReference>